<proteinExistence type="predicted"/>
<name>A0AAD9K888_9ANNE</name>
<evidence type="ECO:0000313" key="2">
    <source>
        <dbReference type="EMBL" id="KAK2166789.1"/>
    </source>
</evidence>
<evidence type="ECO:0000256" key="1">
    <source>
        <dbReference type="SAM" id="Coils"/>
    </source>
</evidence>
<evidence type="ECO:0000313" key="3">
    <source>
        <dbReference type="Proteomes" id="UP001208570"/>
    </source>
</evidence>
<sequence>LAGDLIVSKTDIQKLRKEIRMLKSMLGRIISKDILPFFEGASVLHAGNIIIRRNILTDLQESRQQFERLTNECEHWKTQWKNTMESAQREKEENLIMACELQELNGQLNQQSDFCATMGAACCTLLWRVTRCEDSIPTILIGTKVDEFLSVISNTLESYLITYSEDPLPAINSDEVQFVLALCGIITSKVNLLGVNISFL</sequence>
<keyword evidence="1" id="KW-0175">Coiled coil</keyword>
<feature type="non-terminal residue" evidence="2">
    <location>
        <position position="1"/>
    </location>
</feature>
<dbReference type="PANTHER" id="PTHR15434">
    <property type="entry name" value="HEAT SHOCK FACTOR 2-BINDING PROTEIN"/>
    <property type="match status" value="1"/>
</dbReference>
<keyword evidence="3" id="KW-1185">Reference proteome</keyword>
<reference evidence="2" key="1">
    <citation type="journal article" date="2023" name="Mol. Biol. Evol.">
        <title>Third-Generation Sequencing Reveals the Adaptive Role of the Epigenome in Three Deep-Sea Polychaetes.</title>
        <authorList>
            <person name="Perez M."/>
            <person name="Aroh O."/>
            <person name="Sun Y."/>
            <person name="Lan Y."/>
            <person name="Juniper S.K."/>
            <person name="Young C.R."/>
            <person name="Angers B."/>
            <person name="Qian P.Y."/>
        </authorList>
    </citation>
    <scope>NUCLEOTIDE SEQUENCE</scope>
    <source>
        <strain evidence="2">P08H-3</strain>
    </source>
</reference>
<dbReference type="EMBL" id="JAODUP010000035">
    <property type="protein sequence ID" value="KAK2166789.1"/>
    <property type="molecule type" value="Genomic_DNA"/>
</dbReference>
<gene>
    <name evidence="2" type="ORF">LSH36_35g04047</name>
</gene>
<dbReference type="AlphaFoldDB" id="A0AAD9K888"/>
<comment type="caution">
    <text evidence="2">The sequence shown here is derived from an EMBL/GenBank/DDBJ whole genome shotgun (WGS) entry which is preliminary data.</text>
</comment>
<feature type="coiled-coil region" evidence="1">
    <location>
        <begin position="52"/>
        <end position="79"/>
    </location>
</feature>
<organism evidence="2 3">
    <name type="scientific">Paralvinella palmiformis</name>
    <dbReference type="NCBI Taxonomy" id="53620"/>
    <lineage>
        <taxon>Eukaryota</taxon>
        <taxon>Metazoa</taxon>
        <taxon>Spiralia</taxon>
        <taxon>Lophotrochozoa</taxon>
        <taxon>Annelida</taxon>
        <taxon>Polychaeta</taxon>
        <taxon>Sedentaria</taxon>
        <taxon>Canalipalpata</taxon>
        <taxon>Terebellida</taxon>
        <taxon>Terebelliformia</taxon>
        <taxon>Alvinellidae</taxon>
        <taxon>Paralvinella</taxon>
    </lineage>
</organism>
<dbReference type="InterPro" id="IPR039584">
    <property type="entry name" value="HSF2BP"/>
</dbReference>
<dbReference type="PANTHER" id="PTHR15434:SF2">
    <property type="entry name" value="HEAT SHOCK FACTOR 2-BINDING PROTEIN"/>
    <property type="match status" value="1"/>
</dbReference>
<dbReference type="GO" id="GO:0005829">
    <property type="term" value="C:cytosol"/>
    <property type="evidence" value="ECO:0007669"/>
    <property type="project" value="TreeGrafter"/>
</dbReference>
<accession>A0AAD9K888</accession>
<protein>
    <submittedName>
        <fullName evidence="2">Uncharacterized protein</fullName>
    </submittedName>
</protein>
<dbReference type="Proteomes" id="UP001208570">
    <property type="component" value="Unassembled WGS sequence"/>
</dbReference>